<evidence type="ECO:0000256" key="8">
    <source>
        <dbReference type="ARBA" id="ARBA00023032"/>
    </source>
</evidence>
<dbReference type="Proteomes" id="UP000199513">
    <property type="component" value="Unassembled WGS sequence"/>
</dbReference>
<evidence type="ECO:0000256" key="3">
    <source>
        <dbReference type="ARBA" id="ARBA00022475"/>
    </source>
</evidence>
<dbReference type="GO" id="GO:0009675">
    <property type="term" value="F:high-affinity sulfate:proton symporter activity"/>
    <property type="evidence" value="ECO:0007669"/>
    <property type="project" value="TreeGrafter"/>
</dbReference>
<evidence type="ECO:0000256" key="4">
    <source>
        <dbReference type="ARBA" id="ARBA00022519"/>
    </source>
</evidence>
<protein>
    <submittedName>
        <fullName evidence="11">CysZ protein</fullName>
    </submittedName>
</protein>
<evidence type="ECO:0000256" key="2">
    <source>
        <dbReference type="ARBA" id="ARBA00022448"/>
    </source>
</evidence>
<evidence type="ECO:0000313" key="11">
    <source>
        <dbReference type="EMBL" id="SFE39512.1"/>
    </source>
</evidence>
<evidence type="ECO:0000256" key="5">
    <source>
        <dbReference type="ARBA" id="ARBA00022605"/>
    </source>
</evidence>
<dbReference type="GO" id="GO:0000103">
    <property type="term" value="P:sulfate assimilation"/>
    <property type="evidence" value="ECO:0007669"/>
    <property type="project" value="TreeGrafter"/>
</dbReference>
<keyword evidence="7 10" id="KW-1133">Transmembrane helix</keyword>
<reference evidence="11 12" key="1">
    <citation type="submission" date="2016-10" db="EMBL/GenBank/DDBJ databases">
        <authorList>
            <person name="de Groot N.N."/>
        </authorList>
    </citation>
    <scope>NUCLEOTIDE SEQUENCE [LARGE SCALE GENOMIC DNA]</scope>
    <source>
        <strain>GEY</strain>
        <strain evidence="12">DSM 9560</strain>
    </source>
</reference>
<evidence type="ECO:0000256" key="6">
    <source>
        <dbReference type="ARBA" id="ARBA00022692"/>
    </source>
</evidence>
<keyword evidence="3" id="KW-1003">Cell membrane</keyword>
<feature type="transmembrane region" description="Helical" evidence="10">
    <location>
        <begin position="72"/>
        <end position="94"/>
    </location>
</feature>
<feature type="transmembrane region" description="Helical" evidence="10">
    <location>
        <begin position="30"/>
        <end position="52"/>
    </location>
</feature>
<evidence type="ECO:0000256" key="7">
    <source>
        <dbReference type="ARBA" id="ARBA00022989"/>
    </source>
</evidence>
<dbReference type="EMBL" id="FONY01000001">
    <property type="protein sequence ID" value="SFE39512.1"/>
    <property type="molecule type" value="Genomic_DNA"/>
</dbReference>
<evidence type="ECO:0000256" key="10">
    <source>
        <dbReference type="SAM" id="Phobius"/>
    </source>
</evidence>
<keyword evidence="9 10" id="KW-0472">Membrane</keyword>
<evidence type="ECO:0000256" key="9">
    <source>
        <dbReference type="ARBA" id="ARBA00023136"/>
    </source>
</evidence>
<keyword evidence="5" id="KW-0028">Amino-acid biosynthesis</keyword>
<dbReference type="GO" id="GO:0005886">
    <property type="term" value="C:plasma membrane"/>
    <property type="evidence" value="ECO:0007669"/>
    <property type="project" value="TreeGrafter"/>
</dbReference>
<dbReference type="PANTHER" id="PTHR37468">
    <property type="entry name" value="SULFATE TRANSPORTER CYSZ"/>
    <property type="match status" value="1"/>
</dbReference>
<accession>A0A1I2A6D1</accession>
<proteinExistence type="predicted"/>
<keyword evidence="12" id="KW-1185">Reference proteome</keyword>
<keyword evidence="4" id="KW-0997">Cell inner membrane</keyword>
<dbReference type="InterPro" id="IPR050480">
    <property type="entry name" value="CysZ-like"/>
</dbReference>
<name>A0A1I2A6D1_9BACT</name>
<dbReference type="OrthoDB" id="9787566at2"/>
<dbReference type="AlphaFoldDB" id="A0A1I2A6D1"/>
<organism evidence="11 12">
    <name type="scientific">Thermoflexibacter ruber</name>
    <dbReference type="NCBI Taxonomy" id="1003"/>
    <lineage>
        <taxon>Bacteria</taxon>
        <taxon>Pseudomonadati</taxon>
        <taxon>Bacteroidota</taxon>
        <taxon>Cytophagia</taxon>
        <taxon>Cytophagales</taxon>
        <taxon>Thermoflexibacteraceae</taxon>
        <taxon>Thermoflexibacter</taxon>
    </lineage>
</organism>
<comment type="subcellular location">
    <subcellularLocation>
        <location evidence="1">Membrane</location>
        <topology evidence="1">Multi-pass membrane protein</topology>
    </subcellularLocation>
</comment>
<dbReference type="InterPro" id="IPR059112">
    <property type="entry name" value="CysZ/EI24"/>
</dbReference>
<evidence type="ECO:0000256" key="1">
    <source>
        <dbReference type="ARBA" id="ARBA00004141"/>
    </source>
</evidence>
<keyword evidence="2" id="KW-0813">Transport</keyword>
<evidence type="ECO:0000313" key="12">
    <source>
        <dbReference type="Proteomes" id="UP000199513"/>
    </source>
</evidence>
<keyword evidence="8" id="KW-0764">Sulfate transport</keyword>
<sequence>MRQFFREFWLGISTYSSAIDFIKKHKLRTYFLLPAIFSVLIFIGLAFVAYFYIEELMTYLDRLLNKTSLEGFWYKIAQWIVNTLVWLFAGLAYLKLYRYLMLILLSPFLGLIANKVQDILHQQEAPFDLPQLLKDVLRGVLISLRNLVWELLFTSILMFLSLVVPFLSPFTIVLILLIESYYIGFSMIDYRNEYKKIPFRQSILIVRKHRGFAIANGLVFNLLILIPVVGVLFAPALSAVAAGIGIEKIEH</sequence>
<keyword evidence="6 10" id="KW-0812">Transmembrane</keyword>
<gene>
    <name evidence="11" type="ORF">SAMN04488541_100148</name>
</gene>
<dbReference type="RefSeq" id="WP_091538203.1">
    <property type="nucleotide sequence ID" value="NZ_FONY01000001.1"/>
</dbReference>
<dbReference type="PANTHER" id="PTHR37468:SF1">
    <property type="entry name" value="SULFATE TRANSPORTER CYSZ"/>
    <property type="match status" value="1"/>
</dbReference>
<dbReference type="STRING" id="1003.SAMN04488541_100148"/>
<dbReference type="Pfam" id="PF07264">
    <property type="entry name" value="EI24"/>
    <property type="match status" value="1"/>
</dbReference>
<dbReference type="GO" id="GO:0019344">
    <property type="term" value="P:cysteine biosynthetic process"/>
    <property type="evidence" value="ECO:0007669"/>
    <property type="project" value="TreeGrafter"/>
</dbReference>
<feature type="transmembrane region" description="Helical" evidence="10">
    <location>
        <begin position="211"/>
        <end position="234"/>
    </location>
</feature>